<evidence type="ECO:0000313" key="1">
    <source>
        <dbReference type="EMBL" id="CAL1395469.1"/>
    </source>
</evidence>
<dbReference type="EMBL" id="OZ034819">
    <property type="protein sequence ID" value="CAL1395469.1"/>
    <property type="molecule type" value="Genomic_DNA"/>
</dbReference>
<name>A0AAV2FBR8_9ROSI</name>
<organism evidence="1 2">
    <name type="scientific">Linum trigynum</name>
    <dbReference type="NCBI Taxonomy" id="586398"/>
    <lineage>
        <taxon>Eukaryota</taxon>
        <taxon>Viridiplantae</taxon>
        <taxon>Streptophyta</taxon>
        <taxon>Embryophyta</taxon>
        <taxon>Tracheophyta</taxon>
        <taxon>Spermatophyta</taxon>
        <taxon>Magnoliopsida</taxon>
        <taxon>eudicotyledons</taxon>
        <taxon>Gunneridae</taxon>
        <taxon>Pentapetalae</taxon>
        <taxon>rosids</taxon>
        <taxon>fabids</taxon>
        <taxon>Malpighiales</taxon>
        <taxon>Linaceae</taxon>
        <taxon>Linum</taxon>
    </lineage>
</organism>
<keyword evidence="2" id="KW-1185">Reference proteome</keyword>
<proteinExistence type="predicted"/>
<dbReference type="Proteomes" id="UP001497516">
    <property type="component" value="Chromosome 6"/>
</dbReference>
<gene>
    <name evidence="1" type="ORF">LTRI10_LOCUS35900</name>
</gene>
<sequence length="185" mass="21047">MGAKMVTISKTDKDKVGTYKLQVKDSRKSWFVFLDECQITWLQGILQTAAMKDWRFSSMSIKKSGSRIGKSIRRREEFLQISEQTYNGRVFKVLIPASGNNRGWAKLIHLLKDFYKMELQARVHQGCYASSALPDSVPKPDYLDQSISYADAVRYGGGRCHIKQNQEGRFIDVGSEGVKERTGII</sequence>
<accession>A0AAV2FBR8</accession>
<reference evidence="1 2" key="1">
    <citation type="submission" date="2024-04" db="EMBL/GenBank/DDBJ databases">
        <authorList>
            <person name="Fracassetti M."/>
        </authorList>
    </citation>
    <scope>NUCLEOTIDE SEQUENCE [LARGE SCALE GENOMIC DNA]</scope>
</reference>
<evidence type="ECO:0000313" key="2">
    <source>
        <dbReference type="Proteomes" id="UP001497516"/>
    </source>
</evidence>
<protein>
    <submittedName>
        <fullName evidence="1">Uncharacterized protein</fullName>
    </submittedName>
</protein>
<dbReference type="AlphaFoldDB" id="A0AAV2FBR8"/>